<keyword evidence="3" id="KW-1185">Reference proteome</keyword>
<evidence type="ECO:0000313" key="3">
    <source>
        <dbReference type="Proteomes" id="UP000265509"/>
    </source>
</evidence>
<dbReference type="OrthoDB" id="5728857at2"/>
<sequence>MTATSRRPETEIDNKALWLLALKQALIALGIATTLLTVVYSLWFFDFHPEFERFRATDAKTVIIPGRQFRPVFPGKGGVSGDSAIIQELKGDRAAIGVKRRFDAEDYPFIQINLEGLTRFTNAYIFWRLASDPEELYSLPLNRTGDGVTQVAMVYGGENYKGKVVELVVAFFDGPALGFSNNNDVPIKLESLELLPMSAGAVTRQIFEDWTNPPLWQGYSNNIVRGIHANGMVFPNLVLNLLVITSAVALVLLRFSPARKWLGNISTARTVLVIIALCWAMGDFLRWQWRIEQLRDTHQRYSGLPLEERIRNNPIRCARFPDDCRADLLPYF</sequence>
<name>A0A3L7DUB4_9GAMM</name>
<dbReference type="AlphaFoldDB" id="A0A3L7DUB4"/>
<evidence type="ECO:0000313" key="2">
    <source>
        <dbReference type="EMBL" id="RLQ21177.1"/>
    </source>
</evidence>
<keyword evidence="1" id="KW-0472">Membrane</keyword>
<dbReference type="RefSeq" id="WP_117955764.1">
    <property type="nucleotide sequence ID" value="NZ_QRAN01000015.1"/>
</dbReference>
<dbReference type="Proteomes" id="UP000265509">
    <property type="component" value="Unassembled WGS sequence"/>
</dbReference>
<proteinExistence type="predicted"/>
<feature type="transmembrane region" description="Helical" evidence="1">
    <location>
        <begin position="261"/>
        <end position="285"/>
    </location>
</feature>
<organism evidence="2 3">
    <name type="scientific">Seongchinamella sediminis</name>
    <dbReference type="NCBI Taxonomy" id="2283635"/>
    <lineage>
        <taxon>Bacteria</taxon>
        <taxon>Pseudomonadati</taxon>
        <taxon>Pseudomonadota</taxon>
        <taxon>Gammaproteobacteria</taxon>
        <taxon>Cellvibrionales</taxon>
        <taxon>Halieaceae</taxon>
        <taxon>Seongchinamella</taxon>
    </lineage>
</organism>
<protein>
    <submittedName>
        <fullName evidence="2">Uncharacterized protein</fullName>
    </submittedName>
</protein>
<comment type="caution">
    <text evidence="2">The sequence shown here is derived from an EMBL/GenBank/DDBJ whole genome shotgun (WGS) entry which is preliminary data.</text>
</comment>
<evidence type="ECO:0000256" key="1">
    <source>
        <dbReference type="SAM" id="Phobius"/>
    </source>
</evidence>
<keyword evidence="1" id="KW-1133">Transmembrane helix</keyword>
<feature type="transmembrane region" description="Helical" evidence="1">
    <location>
        <begin position="25"/>
        <end position="45"/>
    </location>
</feature>
<accession>A0A3L7DUB4</accession>
<reference evidence="2 3" key="1">
    <citation type="submission" date="2018-07" db="EMBL/GenBank/DDBJ databases">
        <title>Halioglobus sp. genome submission.</title>
        <authorList>
            <person name="Ye M.-Q."/>
            <person name="Du Z.-J."/>
        </authorList>
    </citation>
    <scope>NUCLEOTIDE SEQUENCE [LARGE SCALE GENOMIC DNA]</scope>
    <source>
        <strain evidence="2 3">U0301</strain>
    </source>
</reference>
<gene>
    <name evidence="2" type="ORF">DWB85_13930</name>
</gene>
<keyword evidence="1" id="KW-0812">Transmembrane</keyword>
<dbReference type="EMBL" id="QRAN01000015">
    <property type="protein sequence ID" value="RLQ21177.1"/>
    <property type="molecule type" value="Genomic_DNA"/>
</dbReference>
<feature type="transmembrane region" description="Helical" evidence="1">
    <location>
        <begin position="233"/>
        <end position="255"/>
    </location>
</feature>